<evidence type="ECO:0000313" key="4">
    <source>
        <dbReference type="Proteomes" id="UP001172083"/>
    </source>
</evidence>
<dbReference type="Pfam" id="PF11396">
    <property type="entry name" value="PepSY_like"/>
    <property type="match status" value="1"/>
</dbReference>
<feature type="domain" description="Putative beta-lactamase-inhibitor-like PepSY-like" evidence="2">
    <location>
        <begin position="81"/>
        <end position="159"/>
    </location>
</feature>
<dbReference type="EMBL" id="JAUJEB010000001">
    <property type="protein sequence ID" value="MDN5211189.1"/>
    <property type="molecule type" value="Genomic_DNA"/>
</dbReference>
<feature type="chain" id="PRO_5045684237" evidence="1">
    <location>
        <begin position="23"/>
        <end position="170"/>
    </location>
</feature>
<evidence type="ECO:0000259" key="2">
    <source>
        <dbReference type="Pfam" id="PF11396"/>
    </source>
</evidence>
<dbReference type="Gene3D" id="3.10.450.360">
    <property type="match status" value="1"/>
</dbReference>
<keyword evidence="1" id="KW-0732">Signal</keyword>
<proteinExistence type="predicted"/>
<evidence type="ECO:0000256" key="1">
    <source>
        <dbReference type="SAM" id="SignalP"/>
    </source>
</evidence>
<sequence length="170" mass="19863">MIKGFRFLVLTVLILSACQSNFDTGTNIEAERKPMANDAREKPEAFIDQSLKLMYPNIGPYDLKIEQNHFATDFKIGGNHFKVKFDKNGDWVRSEVGIRFKKRIPEKIRNTVNTSDYADWFLADKTLIESPAKKMYKLEFQKGEEEWDVYFDTQGVVIKKDKEIKKTINR</sequence>
<organism evidence="3 4">
    <name type="scientific">Agaribacillus aureus</name>
    <dbReference type="NCBI Taxonomy" id="3051825"/>
    <lineage>
        <taxon>Bacteria</taxon>
        <taxon>Pseudomonadati</taxon>
        <taxon>Bacteroidota</taxon>
        <taxon>Cytophagia</taxon>
        <taxon>Cytophagales</taxon>
        <taxon>Splendidivirgaceae</taxon>
        <taxon>Agaribacillus</taxon>
    </lineage>
</organism>
<comment type="caution">
    <text evidence="3">The sequence shown here is derived from an EMBL/GenBank/DDBJ whole genome shotgun (WGS) entry which is preliminary data.</text>
</comment>
<gene>
    <name evidence="3" type="ORF">QQ020_03980</name>
</gene>
<protein>
    <submittedName>
        <fullName evidence="3">PepSY-like domain-containing protein</fullName>
    </submittedName>
</protein>
<reference evidence="3" key="1">
    <citation type="submission" date="2023-06" db="EMBL/GenBank/DDBJ databases">
        <title>Genomic of Agaribacillus aureum.</title>
        <authorList>
            <person name="Wang G."/>
        </authorList>
    </citation>
    <scope>NUCLEOTIDE SEQUENCE</scope>
    <source>
        <strain evidence="3">BMA12</strain>
    </source>
</reference>
<dbReference type="RefSeq" id="WP_346756524.1">
    <property type="nucleotide sequence ID" value="NZ_JAUJEB010000001.1"/>
</dbReference>
<feature type="signal peptide" evidence="1">
    <location>
        <begin position="1"/>
        <end position="22"/>
    </location>
</feature>
<dbReference type="InterPro" id="IPR021533">
    <property type="entry name" value="PepSY-like"/>
</dbReference>
<dbReference type="PROSITE" id="PS51257">
    <property type="entry name" value="PROKAR_LIPOPROTEIN"/>
    <property type="match status" value="1"/>
</dbReference>
<name>A0ABT8L0B5_9BACT</name>
<dbReference type="SUPFAM" id="SSF160574">
    <property type="entry name" value="BT0923-like"/>
    <property type="match status" value="1"/>
</dbReference>
<dbReference type="Proteomes" id="UP001172083">
    <property type="component" value="Unassembled WGS sequence"/>
</dbReference>
<keyword evidence="4" id="KW-1185">Reference proteome</keyword>
<accession>A0ABT8L0B5</accession>
<evidence type="ECO:0000313" key="3">
    <source>
        <dbReference type="EMBL" id="MDN5211189.1"/>
    </source>
</evidence>